<reference evidence="5 6" key="1">
    <citation type="journal article" date="2016" name="Nat. Commun.">
        <title>Thousands of microbial genomes shed light on interconnected biogeochemical processes in an aquifer system.</title>
        <authorList>
            <person name="Anantharaman K."/>
            <person name="Brown C.T."/>
            <person name="Hug L.A."/>
            <person name="Sharon I."/>
            <person name="Castelle C.J."/>
            <person name="Probst A.J."/>
            <person name="Thomas B.C."/>
            <person name="Singh A."/>
            <person name="Wilkins M.J."/>
            <person name="Karaoz U."/>
            <person name="Brodie E.L."/>
            <person name="Williams K.H."/>
            <person name="Hubbard S.S."/>
            <person name="Banfield J.F."/>
        </authorList>
    </citation>
    <scope>NUCLEOTIDE SEQUENCE [LARGE SCALE GENOMIC DNA]</scope>
</reference>
<dbReference type="PANTHER" id="PTHR12350">
    <property type="entry name" value="HISTONE-LYSINE N-METHYLTRANSFERASE-RELATED"/>
    <property type="match status" value="1"/>
</dbReference>
<dbReference type="InterPro" id="IPR001214">
    <property type="entry name" value="SET_dom"/>
</dbReference>
<evidence type="ECO:0000259" key="4">
    <source>
        <dbReference type="PROSITE" id="PS50868"/>
    </source>
</evidence>
<dbReference type="STRING" id="1802385.A2856_02690"/>
<feature type="domain" description="SET" evidence="3">
    <location>
        <begin position="2"/>
        <end position="106"/>
    </location>
</feature>
<comment type="caution">
    <text evidence="5">The sequence shown here is derived from an EMBL/GenBank/DDBJ whole genome shotgun (WGS) entry which is preliminary data.</text>
</comment>
<accession>A0A1F7TKS3</accession>
<keyword evidence="1" id="KW-0808">Transferase</keyword>
<dbReference type="InterPro" id="IPR053201">
    <property type="entry name" value="Flavunoidine_N-MTase"/>
</dbReference>
<dbReference type="Gene3D" id="2.170.270.10">
    <property type="entry name" value="SET domain"/>
    <property type="match status" value="1"/>
</dbReference>
<evidence type="ECO:0000256" key="2">
    <source>
        <dbReference type="ARBA" id="ARBA00022691"/>
    </source>
</evidence>
<dbReference type="Pfam" id="PF00856">
    <property type="entry name" value="SET"/>
    <property type="match status" value="1"/>
</dbReference>
<dbReference type="PROSITE" id="PS50280">
    <property type="entry name" value="SET"/>
    <property type="match status" value="1"/>
</dbReference>
<evidence type="ECO:0000313" key="6">
    <source>
        <dbReference type="Proteomes" id="UP000177885"/>
    </source>
</evidence>
<evidence type="ECO:0000313" key="5">
    <source>
        <dbReference type="EMBL" id="OGL66569.1"/>
    </source>
</evidence>
<protein>
    <recommendedName>
        <fullName evidence="7">SET domain-containing protein-lysine N-methyltransferase</fullName>
    </recommendedName>
</protein>
<feature type="domain" description="Post-SET" evidence="4">
    <location>
        <begin position="114"/>
        <end position="130"/>
    </location>
</feature>
<dbReference type="Proteomes" id="UP000177885">
    <property type="component" value="Unassembled WGS sequence"/>
</dbReference>
<dbReference type="PANTHER" id="PTHR12350:SF19">
    <property type="entry name" value="SET DOMAIN-CONTAINING PROTEIN"/>
    <property type="match status" value="1"/>
</dbReference>
<dbReference type="InterPro" id="IPR003616">
    <property type="entry name" value="Post-SET_dom"/>
</dbReference>
<name>A0A1F7TKS3_9BACT</name>
<dbReference type="AlphaFoldDB" id="A0A1F7TKS3"/>
<organism evidence="5 6">
    <name type="scientific">Candidatus Uhrbacteria bacterium RIFCSPHIGHO2_01_FULL_63_20</name>
    <dbReference type="NCBI Taxonomy" id="1802385"/>
    <lineage>
        <taxon>Bacteria</taxon>
        <taxon>Candidatus Uhriibacteriota</taxon>
    </lineage>
</organism>
<keyword evidence="2" id="KW-0949">S-adenosyl-L-methionine</keyword>
<sequence length="158" mass="17375">MDGFVVRPTRVGEGVFAARTHASGDRLMLVRGERLHRSQLPPIGVPEDDRFVQVGREEYLGPSGDLDDLVNHSCDPNAGLAFCDDGIWVVAIRDIPAGAEVAWDYSTTMDEDDWEIDCACGASACRGRIRDFKHLPDETQARYVALGIVPEYVRASSP</sequence>
<evidence type="ECO:0000256" key="1">
    <source>
        <dbReference type="ARBA" id="ARBA00022679"/>
    </source>
</evidence>
<gene>
    <name evidence="5" type="ORF">A2856_02690</name>
</gene>
<evidence type="ECO:0000259" key="3">
    <source>
        <dbReference type="PROSITE" id="PS50280"/>
    </source>
</evidence>
<dbReference type="GO" id="GO:0016740">
    <property type="term" value="F:transferase activity"/>
    <property type="evidence" value="ECO:0007669"/>
    <property type="project" value="UniProtKB-KW"/>
</dbReference>
<dbReference type="EMBL" id="MGDT01000007">
    <property type="protein sequence ID" value="OGL66569.1"/>
    <property type="molecule type" value="Genomic_DNA"/>
</dbReference>
<dbReference type="InterPro" id="IPR046341">
    <property type="entry name" value="SET_dom_sf"/>
</dbReference>
<dbReference type="PROSITE" id="PS50868">
    <property type="entry name" value="POST_SET"/>
    <property type="match status" value="1"/>
</dbReference>
<dbReference type="SUPFAM" id="SSF82199">
    <property type="entry name" value="SET domain"/>
    <property type="match status" value="1"/>
</dbReference>
<proteinExistence type="predicted"/>
<evidence type="ECO:0008006" key="7">
    <source>
        <dbReference type="Google" id="ProtNLM"/>
    </source>
</evidence>